<keyword evidence="1" id="KW-0472">Membrane</keyword>
<evidence type="ECO:0000313" key="2">
    <source>
        <dbReference type="EMBL" id="MFD1068253.1"/>
    </source>
</evidence>
<keyword evidence="1" id="KW-0812">Transmembrane</keyword>
<proteinExistence type="predicted"/>
<gene>
    <name evidence="2" type="ORF">ACFQ19_19865</name>
</gene>
<feature type="transmembrane region" description="Helical" evidence="1">
    <location>
        <begin position="20"/>
        <end position="38"/>
    </location>
</feature>
<accession>A0ABW3NM62</accession>
<dbReference type="RefSeq" id="WP_379594573.1">
    <property type="nucleotide sequence ID" value="NZ_JBHTKK010000044.1"/>
</dbReference>
<reference evidence="3" key="1">
    <citation type="journal article" date="2019" name="Int. J. Syst. Evol. Microbiol.">
        <title>The Global Catalogue of Microorganisms (GCM) 10K type strain sequencing project: providing services to taxonomists for standard genome sequencing and annotation.</title>
        <authorList>
            <consortium name="The Broad Institute Genomics Platform"/>
            <consortium name="The Broad Institute Genome Sequencing Center for Infectious Disease"/>
            <person name="Wu L."/>
            <person name="Ma J."/>
        </authorList>
    </citation>
    <scope>NUCLEOTIDE SEQUENCE [LARGE SCALE GENOMIC DNA]</scope>
    <source>
        <strain evidence="3">CCUG 56608</strain>
    </source>
</reference>
<evidence type="ECO:0000256" key="1">
    <source>
        <dbReference type="SAM" id="Phobius"/>
    </source>
</evidence>
<sequence length="72" mass="7856">MVFGSPEKEVKDPSSVEIKINTTALFLFILSLIFIFIGAVISPIVIGIGVIGAVVTMVYAAKNWFKLEEIRA</sequence>
<dbReference type="EMBL" id="JBHTKK010000044">
    <property type="protein sequence ID" value="MFD1068253.1"/>
    <property type="molecule type" value="Genomic_DNA"/>
</dbReference>
<feature type="transmembrane region" description="Helical" evidence="1">
    <location>
        <begin position="44"/>
        <end position="61"/>
    </location>
</feature>
<keyword evidence="3" id="KW-1185">Reference proteome</keyword>
<name>A0ABW3NM62_9BACI</name>
<organism evidence="2 3">
    <name type="scientific">Oceanobacillus locisalsi</name>
    <dbReference type="NCBI Taxonomy" id="546107"/>
    <lineage>
        <taxon>Bacteria</taxon>
        <taxon>Bacillati</taxon>
        <taxon>Bacillota</taxon>
        <taxon>Bacilli</taxon>
        <taxon>Bacillales</taxon>
        <taxon>Bacillaceae</taxon>
        <taxon>Oceanobacillus</taxon>
    </lineage>
</organism>
<protein>
    <submittedName>
        <fullName evidence="2">Uncharacterized protein</fullName>
    </submittedName>
</protein>
<comment type="caution">
    <text evidence="2">The sequence shown here is derived from an EMBL/GenBank/DDBJ whole genome shotgun (WGS) entry which is preliminary data.</text>
</comment>
<evidence type="ECO:0000313" key="3">
    <source>
        <dbReference type="Proteomes" id="UP001597041"/>
    </source>
</evidence>
<dbReference type="Proteomes" id="UP001597041">
    <property type="component" value="Unassembled WGS sequence"/>
</dbReference>
<keyword evidence="1" id="KW-1133">Transmembrane helix</keyword>